<dbReference type="AlphaFoldDB" id="A0A2T0REG6"/>
<dbReference type="EMBL" id="PVZG01000031">
    <property type="protein sequence ID" value="PRY19547.1"/>
    <property type="molecule type" value="Genomic_DNA"/>
</dbReference>
<gene>
    <name evidence="2" type="ORF">CLV70_1315</name>
</gene>
<protein>
    <submittedName>
        <fullName evidence="2">Uncharacterized protein</fullName>
    </submittedName>
</protein>
<evidence type="ECO:0000256" key="1">
    <source>
        <dbReference type="SAM" id="MobiDB-lite"/>
    </source>
</evidence>
<sequence>MYDVVVARPCRISTVPGDIRRVTSFDALVNPDNTDMAMAWVTDHSISTVIRYEGAEPDPAKHVTNDLVAGDLRRATDGRRPVAPATVIRTDADQLRQRLTGVRPLQRQLSGGHRRPPRTASADRHRAGS</sequence>
<proteinExistence type="predicted"/>
<dbReference type="OrthoDB" id="3424167at2"/>
<evidence type="ECO:0000313" key="3">
    <source>
        <dbReference type="Proteomes" id="UP000239209"/>
    </source>
</evidence>
<comment type="caution">
    <text evidence="2">The sequence shown here is derived from an EMBL/GenBank/DDBJ whole genome shotgun (WGS) entry which is preliminary data.</text>
</comment>
<dbReference type="InterPro" id="IPR043472">
    <property type="entry name" value="Macro_dom-like"/>
</dbReference>
<accession>A0A2T0REG6</accession>
<name>A0A2T0REG6_9ACTN</name>
<dbReference type="RefSeq" id="WP_106131002.1">
    <property type="nucleotide sequence ID" value="NZ_PVZG01000031.1"/>
</dbReference>
<reference evidence="2 3" key="1">
    <citation type="submission" date="2018-03" db="EMBL/GenBank/DDBJ databases">
        <title>Genomic Encyclopedia of Archaeal and Bacterial Type Strains, Phase II (KMG-II): from individual species to whole genera.</title>
        <authorList>
            <person name="Goeker M."/>
        </authorList>
    </citation>
    <scope>NUCLEOTIDE SEQUENCE [LARGE SCALE GENOMIC DNA]</scope>
    <source>
        <strain evidence="2 3">DSM 45348</strain>
    </source>
</reference>
<keyword evidence="3" id="KW-1185">Reference proteome</keyword>
<organism evidence="2 3">
    <name type="scientific">Pseudosporangium ferrugineum</name>
    <dbReference type="NCBI Taxonomy" id="439699"/>
    <lineage>
        <taxon>Bacteria</taxon>
        <taxon>Bacillati</taxon>
        <taxon>Actinomycetota</taxon>
        <taxon>Actinomycetes</taxon>
        <taxon>Micromonosporales</taxon>
        <taxon>Micromonosporaceae</taxon>
        <taxon>Pseudosporangium</taxon>
    </lineage>
</organism>
<evidence type="ECO:0000313" key="2">
    <source>
        <dbReference type="EMBL" id="PRY19547.1"/>
    </source>
</evidence>
<feature type="region of interest" description="Disordered" evidence="1">
    <location>
        <begin position="76"/>
        <end position="129"/>
    </location>
</feature>
<dbReference type="Proteomes" id="UP000239209">
    <property type="component" value="Unassembled WGS sequence"/>
</dbReference>
<dbReference type="Gene3D" id="3.40.220.10">
    <property type="entry name" value="Leucine Aminopeptidase, subunit E, domain 1"/>
    <property type="match status" value="1"/>
</dbReference>